<dbReference type="GO" id="GO:0003677">
    <property type="term" value="F:DNA binding"/>
    <property type="evidence" value="ECO:0007669"/>
    <property type="project" value="InterPro"/>
</dbReference>
<dbReference type="EMBL" id="BK015760">
    <property type="protein sequence ID" value="DAE23794.1"/>
    <property type="molecule type" value="Genomic_DNA"/>
</dbReference>
<reference evidence="2" key="1">
    <citation type="journal article" date="2021" name="Proc. Natl. Acad. Sci. U.S.A.">
        <title>A Catalog of Tens of Thousands of Viruses from Human Metagenomes Reveals Hidden Associations with Chronic Diseases.</title>
        <authorList>
            <person name="Tisza M.J."/>
            <person name="Buck C.B."/>
        </authorList>
    </citation>
    <scope>NUCLEOTIDE SEQUENCE</scope>
    <source>
        <strain evidence="2">Ct9lR64</strain>
    </source>
</reference>
<evidence type="ECO:0000313" key="2">
    <source>
        <dbReference type="EMBL" id="DAE23794.1"/>
    </source>
</evidence>
<name>A0A8S5QXY9_9CAUD</name>
<evidence type="ECO:0000259" key="1">
    <source>
        <dbReference type="Pfam" id="PF02796"/>
    </source>
</evidence>
<proteinExistence type="predicted"/>
<dbReference type="Pfam" id="PF02796">
    <property type="entry name" value="HTH_7"/>
    <property type="match status" value="1"/>
</dbReference>
<sequence length="905" mass="101109">MFDEIDIFLEEDELMHYGTPRHSGRYPWGSGENPYQHEEYFRKTVTDLKNKGLSEKDIRDFMGMTSTEYRAMSQISKAAKREEEFRIIRELADKGYSNAEIGKRLDPPRGESSVRAMRDEAFQLRNKYTSNTADMLKDEVDSKGFIDIGKGVETECGVSKERFNTAVTMLEMQGYKVYTLDLEQVTNKGRYTKLKVLCPPDTDYKELLNNPDKIKTITSYMEDGGEKIKPVQFPSSLDSSRIQIRYNEDGGIEKDGVIELRRNVPDLSLGNSLYAQVRIAVDGTHYLKGMAVYSDDLPDGVDVVFNTNKHKGTPMTSVLKELKTNKDGTINEDNPFGALIKAGGQSTYIDADGKEKLSPINKLREEGDWSEYSRTLSSQFLSKQSQGLIKKQLGLAYADKADEFDEICNLTNPAVKKKLLESFADDCDASAVHLKAAALPRQQTQVLIPVASLKDTEVFAPNYQPGENVVLIRYPHAGTFEIPELTVNNRNKEALSVLGKNAKDAIGINSKVAGRLSGADFDGDTVLVIPVNDKVRVRTSAPLKALVDFDPKESYPYHDGMKTMKKGSVGNEMGKISNLITDMTLQGATTDELARAVKHSMVVIDAYKHKLDYRQSEVDNGIAELKKKYQPANDDGTKGASTLISRSKSPVYVNKRKMFQIDKDTDPETGEKIYREADPYVTKNGEVKYYKQTSSRMAEAKDARSLISEANTKTEIEYASYANKLKALANRARKEYLITKGISRNSTAAETYKEEVDSLKAKLDRALMNAPKERQAQIAASTIVKIQLRDNPDEYSEKGEEKKLRQQALSNARLKLSASKRAVQVDITPREWEAIQAGAISNNMLKDILDNADMDKVKQYAMPRTNTVSPAKIARIKALRASGNTNADIAEITGLSVSTVLKYLE</sequence>
<organism evidence="2">
    <name type="scientific">Siphoviridae sp. ct9lR64</name>
    <dbReference type="NCBI Taxonomy" id="2826178"/>
    <lineage>
        <taxon>Viruses</taxon>
        <taxon>Duplodnaviria</taxon>
        <taxon>Heunggongvirae</taxon>
        <taxon>Uroviricota</taxon>
        <taxon>Caudoviricetes</taxon>
    </lineage>
</organism>
<accession>A0A8S5QXY9</accession>
<dbReference type="Gene3D" id="1.10.10.60">
    <property type="entry name" value="Homeodomain-like"/>
    <property type="match status" value="1"/>
</dbReference>
<dbReference type="GO" id="GO:0000150">
    <property type="term" value="F:DNA strand exchange activity"/>
    <property type="evidence" value="ECO:0007669"/>
    <property type="project" value="InterPro"/>
</dbReference>
<dbReference type="InterPro" id="IPR006120">
    <property type="entry name" value="Resolvase_HTH_dom"/>
</dbReference>
<feature type="domain" description="Resolvase HTH" evidence="1">
    <location>
        <begin position="868"/>
        <end position="904"/>
    </location>
</feature>
<protein>
    <submittedName>
        <fullName evidence="2">RNA dependent RNA polymerase</fullName>
    </submittedName>
</protein>